<sequence length="471" mass="50954">MLHKSSFRIACEVIISVSETVARGAGAAYTPNSTHSAQTPIPLPVFRLPSPTPLLPLLLTLGVDAGTAVRISDAFFRYSRDLRFAYEQAAATLATFGDHILLEKVFHSHAVVYKKTIYSKAIHILTACTDLVRSEYGTKYQTRQLPSPRAHRLTLTSDNEFEAISEEAGVADSPDASVNVLHVDSLLHSLSLRDIHDPGRDSSSTKPLAPPPSFAHRYAKVVNDGTLFASSVPLRVTPNPGLQETAFARYAAGRVALSDAEPSVQTREPRRRRRIAGLPRRQISATPDNSNRPSPIPTPPPLIPSNSPMRPPKSLLPESSCAETQTFTSLRPRKLASFPTRRKVKHSIKCCPHDVSPSPTYQAQCRGIFPSPLSTPNPTRIPSRTPSLSSLSSDDESACSPSYVGPSTPDSASIELPPVLPQSGFTLKSLAGATKDVLVVSPSQMAFDLGVPTPRATQSFSFSFVSQSCFE</sequence>
<accession>A0ACB8QIC9</accession>
<proteinExistence type="predicted"/>
<dbReference type="Proteomes" id="UP000814128">
    <property type="component" value="Unassembled WGS sequence"/>
</dbReference>
<reference evidence="1" key="1">
    <citation type="submission" date="2021-02" db="EMBL/GenBank/DDBJ databases">
        <authorList>
            <consortium name="DOE Joint Genome Institute"/>
            <person name="Ahrendt S."/>
            <person name="Looney B.P."/>
            <person name="Miyauchi S."/>
            <person name="Morin E."/>
            <person name="Drula E."/>
            <person name="Courty P.E."/>
            <person name="Chicoki N."/>
            <person name="Fauchery L."/>
            <person name="Kohler A."/>
            <person name="Kuo A."/>
            <person name="Labutti K."/>
            <person name="Pangilinan J."/>
            <person name="Lipzen A."/>
            <person name="Riley R."/>
            <person name="Andreopoulos W."/>
            <person name="He G."/>
            <person name="Johnson J."/>
            <person name="Barry K.W."/>
            <person name="Grigoriev I.V."/>
            <person name="Nagy L."/>
            <person name="Hibbett D."/>
            <person name="Henrissat B."/>
            <person name="Matheny P.B."/>
            <person name="Labbe J."/>
            <person name="Martin F."/>
        </authorList>
    </citation>
    <scope>NUCLEOTIDE SEQUENCE</scope>
    <source>
        <strain evidence="1">EC-137</strain>
    </source>
</reference>
<comment type="caution">
    <text evidence="1">The sequence shown here is derived from an EMBL/GenBank/DDBJ whole genome shotgun (WGS) entry which is preliminary data.</text>
</comment>
<protein>
    <submittedName>
        <fullName evidence="1">Uncharacterized protein</fullName>
    </submittedName>
</protein>
<reference evidence="1" key="2">
    <citation type="journal article" date="2022" name="New Phytol.">
        <title>Evolutionary transition to the ectomycorrhizal habit in the genomes of a hyperdiverse lineage of mushroom-forming fungi.</title>
        <authorList>
            <person name="Looney B."/>
            <person name="Miyauchi S."/>
            <person name="Morin E."/>
            <person name="Drula E."/>
            <person name="Courty P.E."/>
            <person name="Kohler A."/>
            <person name="Kuo A."/>
            <person name="LaButti K."/>
            <person name="Pangilinan J."/>
            <person name="Lipzen A."/>
            <person name="Riley R."/>
            <person name="Andreopoulos W."/>
            <person name="He G."/>
            <person name="Johnson J."/>
            <person name="Nolan M."/>
            <person name="Tritt A."/>
            <person name="Barry K.W."/>
            <person name="Grigoriev I.V."/>
            <person name="Nagy L.G."/>
            <person name="Hibbett D."/>
            <person name="Henrissat B."/>
            <person name="Matheny P.B."/>
            <person name="Labbe J."/>
            <person name="Martin F.M."/>
        </authorList>
    </citation>
    <scope>NUCLEOTIDE SEQUENCE</scope>
    <source>
        <strain evidence="1">EC-137</strain>
    </source>
</reference>
<dbReference type="EMBL" id="MU273581">
    <property type="protein sequence ID" value="KAI0031397.1"/>
    <property type="molecule type" value="Genomic_DNA"/>
</dbReference>
<keyword evidence="2" id="KW-1185">Reference proteome</keyword>
<name>A0ACB8QIC9_9AGAM</name>
<evidence type="ECO:0000313" key="2">
    <source>
        <dbReference type="Proteomes" id="UP000814128"/>
    </source>
</evidence>
<evidence type="ECO:0000313" key="1">
    <source>
        <dbReference type="EMBL" id="KAI0031397.1"/>
    </source>
</evidence>
<organism evidence="1 2">
    <name type="scientific">Vararia minispora EC-137</name>
    <dbReference type="NCBI Taxonomy" id="1314806"/>
    <lineage>
        <taxon>Eukaryota</taxon>
        <taxon>Fungi</taxon>
        <taxon>Dikarya</taxon>
        <taxon>Basidiomycota</taxon>
        <taxon>Agaricomycotina</taxon>
        <taxon>Agaricomycetes</taxon>
        <taxon>Russulales</taxon>
        <taxon>Lachnocladiaceae</taxon>
        <taxon>Vararia</taxon>
    </lineage>
</organism>
<gene>
    <name evidence="1" type="ORF">K488DRAFT_86831</name>
</gene>